<evidence type="ECO:0000313" key="2">
    <source>
        <dbReference type="EMBL" id="VVC42632.1"/>
    </source>
</evidence>
<evidence type="ECO:0000256" key="1">
    <source>
        <dbReference type="SAM" id="MobiDB-lite"/>
    </source>
</evidence>
<sequence length="79" mass="8529">SIKKPRISHLNADVFPSKTDYTKQGILPPARIQPITNSSRSITKIGVSHLNASVVPSKTDSTTQHILPPSKIQPINSSS</sequence>
<feature type="region of interest" description="Disordered" evidence="1">
    <location>
        <begin position="56"/>
        <end position="79"/>
    </location>
</feature>
<feature type="non-terminal residue" evidence="2">
    <location>
        <position position="79"/>
    </location>
</feature>
<feature type="compositionally biased region" description="Polar residues" evidence="1">
    <location>
        <begin position="56"/>
        <end position="65"/>
    </location>
</feature>
<dbReference type="AlphaFoldDB" id="A0A5E4NHI9"/>
<keyword evidence="3" id="KW-1185">Reference proteome</keyword>
<evidence type="ECO:0000313" key="3">
    <source>
        <dbReference type="Proteomes" id="UP000325440"/>
    </source>
</evidence>
<dbReference type="EMBL" id="CABPRJ010001969">
    <property type="protein sequence ID" value="VVC42632.1"/>
    <property type="molecule type" value="Genomic_DNA"/>
</dbReference>
<organism evidence="2 3">
    <name type="scientific">Cinara cedri</name>
    <dbReference type="NCBI Taxonomy" id="506608"/>
    <lineage>
        <taxon>Eukaryota</taxon>
        <taxon>Metazoa</taxon>
        <taxon>Ecdysozoa</taxon>
        <taxon>Arthropoda</taxon>
        <taxon>Hexapoda</taxon>
        <taxon>Insecta</taxon>
        <taxon>Pterygota</taxon>
        <taxon>Neoptera</taxon>
        <taxon>Paraneoptera</taxon>
        <taxon>Hemiptera</taxon>
        <taxon>Sternorrhyncha</taxon>
        <taxon>Aphidomorpha</taxon>
        <taxon>Aphidoidea</taxon>
        <taxon>Aphididae</taxon>
        <taxon>Lachninae</taxon>
        <taxon>Cinara</taxon>
    </lineage>
</organism>
<accession>A0A5E4NHI9</accession>
<protein>
    <submittedName>
        <fullName evidence="2">Uncharacterized protein</fullName>
    </submittedName>
</protein>
<gene>
    <name evidence="2" type="ORF">CINCED_3A008188</name>
</gene>
<dbReference type="Proteomes" id="UP000325440">
    <property type="component" value="Unassembled WGS sequence"/>
</dbReference>
<reference evidence="2 3" key="1">
    <citation type="submission" date="2019-08" db="EMBL/GenBank/DDBJ databases">
        <authorList>
            <person name="Alioto T."/>
            <person name="Alioto T."/>
            <person name="Gomez Garrido J."/>
        </authorList>
    </citation>
    <scope>NUCLEOTIDE SEQUENCE [LARGE SCALE GENOMIC DNA]</scope>
</reference>
<feature type="non-terminal residue" evidence="2">
    <location>
        <position position="1"/>
    </location>
</feature>
<proteinExistence type="predicted"/>
<name>A0A5E4NHI9_9HEMI</name>